<evidence type="ECO:0000313" key="1">
    <source>
        <dbReference type="EMBL" id="CAG7897032.1"/>
    </source>
</evidence>
<dbReference type="EMBL" id="LS974624">
    <property type="protein sequence ID" value="CAG7897032.1"/>
    <property type="molecule type" value="Genomic_DNA"/>
</dbReference>
<dbReference type="EMBL" id="LR031575">
    <property type="protein sequence ID" value="VDD03183.1"/>
    <property type="molecule type" value="Genomic_DNA"/>
</dbReference>
<protein>
    <submittedName>
        <fullName evidence="1">Uncharacterized protein</fullName>
    </submittedName>
</protein>
<organism evidence="2">
    <name type="scientific">Brassica campestris</name>
    <name type="common">Field mustard</name>
    <dbReference type="NCBI Taxonomy" id="3711"/>
    <lineage>
        <taxon>Eukaryota</taxon>
        <taxon>Viridiplantae</taxon>
        <taxon>Streptophyta</taxon>
        <taxon>Embryophyta</taxon>
        <taxon>Tracheophyta</taxon>
        <taxon>Spermatophyta</taxon>
        <taxon>Magnoliopsida</taxon>
        <taxon>eudicotyledons</taxon>
        <taxon>Gunneridae</taxon>
        <taxon>Pentapetalae</taxon>
        <taxon>rosids</taxon>
        <taxon>malvids</taxon>
        <taxon>Brassicales</taxon>
        <taxon>Brassicaceae</taxon>
        <taxon>Brassiceae</taxon>
        <taxon>Brassica</taxon>
    </lineage>
</organism>
<accession>A0A3P6BD93</accession>
<evidence type="ECO:0000313" key="2">
    <source>
        <dbReference type="EMBL" id="VDD03183.1"/>
    </source>
</evidence>
<dbReference type="Gramene" id="A08p06980.2_BraZ1">
    <property type="protein sequence ID" value="A08p06980.2_BraZ1.CDS"/>
    <property type="gene ID" value="A08g06980.2_BraZ1"/>
</dbReference>
<name>A0A3P6BD93_BRACM</name>
<dbReference type="AlphaFoldDB" id="A0A3P6BD93"/>
<proteinExistence type="predicted"/>
<gene>
    <name evidence="2" type="ORF">BRAA08T32660Z</name>
    <name evidence="1" type="ORF">BRAPAZ1V2_A08P06980.2</name>
</gene>
<reference evidence="2" key="1">
    <citation type="submission" date="2018-11" db="EMBL/GenBank/DDBJ databases">
        <authorList>
            <consortium name="Genoscope - CEA"/>
            <person name="William W."/>
        </authorList>
    </citation>
    <scope>NUCLEOTIDE SEQUENCE</scope>
</reference>
<sequence length="127" mass="13963">MNPMREKQLVVGPPSKKRRWHRSEFVAVVTGLEIGGSVVVLSSEATRSTMNLMRKKQLVVGPPSKKRRWHKSEFVAVVTGLEIGGSVVVLSSEGEEFEVVMELCQSKALTSLQCSSLLCPLIDTPKV</sequence>
<dbReference type="Proteomes" id="UP000694005">
    <property type="component" value="Chromosome A08"/>
</dbReference>